<dbReference type="InterPro" id="IPR016163">
    <property type="entry name" value="Ald_DH_C"/>
</dbReference>
<dbReference type="SUPFAM" id="SSF53720">
    <property type="entry name" value="ALDH-like"/>
    <property type="match status" value="1"/>
</dbReference>
<dbReference type="AlphaFoldDB" id="A0A8H7IZ33"/>
<evidence type="ECO:0000259" key="7">
    <source>
        <dbReference type="Pfam" id="PF00171"/>
    </source>
</evidence>
<dbReference type="PROSITE" id="PS00070">
    <property type="entry name" value="ALDEHYDE_DEHYDR_CYS"/>
    <property type="match status" value="1"/>
</dbReference>
<reference evidence="8" key="1">
    <citation type="submission" date="2018-12" db="EMBL/GenBank/DDBJ databases">
        <authorList>
            <person name="Syme R.A."/>
            <person name="Farfan-Caceres L."/>
            <person name="Lichtenzveig J."/>
        </authorList>
    </citation>
    <scope>NUCLEOTIDE SEQUENCE</scope>
    <source>
        <strain evidence="8">Al4</strain>
    </source>
</reference>
<organism evidence="8 9">
    <name type="scientific">Ascochyta lentis</name>
    <dbReference type="NCBI Taxonomy" id="205686"/>
    <lineage>
        <taxon>Eukaryota</taxon>
        <taxon>Fungi</taxon>
        <taxon>Dikarya</taxon>
        <taxon>Ascomycota</taxon>
        <taxon>Pezizomycotina</taxon>
        <taxon>Dothideomycetes</taxon>
        <taxon>Pleosporomycetidae</taxon>
        <taxon>Pleosporales</taxon>
        <taxon>Pleosporineae</taxon>
        <taxon>Didymellaceae</taxon>
        <taxon>Ascochyta</taxon>
    </lineage>
</organism>
<dbReference type="InterPro" id="IPR016162">
    <property type="entry name" value="Ald_DH_N"/>
</dbReference>
<proteinExistence type="inferred from homology"/>
<dbReference type="Gene3D" id="3.40.605.10">
    <property type="entry name" value="Aldehyde Dehydrogenase, Chain A, domain 1"/>
    <property type="match status" value="1"/>
</dbReference>
<reference evidence="8" key="2">
    <citation type="submission" date="2020-09" db="EMBL/GenBank/DDBJ databases">
        <title>Reference genome assembly for Australian Ascochyta lentis isolate Al4.</title>
        <authorList>
            <person name="Lee R.C."/>
            <person name="Farfan-Caceres L.M."/>
            <person name="Debler J.W."/>
            <person name="Williams A.H."/>
            <person name="Henares B.M."/>
        </authorList>
    </citation>
    <scope>NUCLEOTIDE SEQUENCE</scope>
    <source>
        <strain evidence="8">Al4</strain>
    </source>
</reference>
<keyword evidence="2 6" id="KW-0560">Oxidoreductase</keyword>
<evidence type="ECO:0000256" key="1">
    <source>
        <dbReference type="ARBA" id="ARBA00009986"/>
    </source>
</evidence>
<dbReference type="Proteomes" id="UP000651452">
    <property type="component" value="Unassembled WGS sequence"/>
</dbReference>
<gene>
    <name evidence="8" type="ORF">EKO04_010153</name>
</gene>
<dbReference type="OrthoDB" id="310895at2759"/>
<feature type="active site" evidence="5">
    <location>
        <position position="245"/>
    </location>
</feature>
<comment type="catalytic activity">
    <reaction evidence="4">
        <text>an aldehyde + NAD(+) + H2O = a carboxylate + NADH + 2 H(+)</text>
        <dbReference type="Rhea" id="RHEA:16185"/>
        <dbReference type="ChEBI" id="CHEBI:15377"/>
        <dbReference type="ChEBI" id="CHEBI:15378"/>
        <dbReference type="ChEBI" id="CHEBI:17478"/>
        <dbReference type="ChEBI" id="CHEBI:29067"/>
        <dbReference type="ChEBI" id="CHEBI:57540"/>
        <dbReference type="ChEBI" id="CHEBI:57945"/>
        <dbReference type="EC" id="1.2.1.3"/>
    </reaction>
</comment>
<dbReference type="GO" id="GO:0004029">
    <property type="term" value="F:aldehyde dehydrogenase (NAD+) activity"/>
    <property type="evidence" value="ECO:0007669"/>
    <property type="project" value="UniProtKB-EC"/>
</dbReference>
<evidence type="ECO:0000313" key="9">
    <source>
        <dbReference type="Proteomes" id="UP000651452"/>
    </source>
</evidence>
<evidence type="ECO:0000256" key="2">
    <source>
        <dbReference type="ARBA" id="ARBA00023002"/>
    </source>
</evidence>
<name>A0A8H7IZ33_9PLEO</name>
<dbReference type="EC" id="1.2.1.3" evidence="3"/>
<comment type="similarity">
    <text evidence="1 6">Belongs to the aldehyde dehydrogenase family.</text>
</comment>
<comment type="caution">
    <text evidence="8">The sequence shown here is derived from an EMBL/GenBank/DDBJ whole genome shotgun (WGS) entry which is preliminary data.</text>
</comment>
<dbReference type="Pfam" id="PF00171">
    <property type="entry name" value="Aldedh"/>
    <property type="match status" value="1"/>
</dbReference>
<dbReference type="InterPro" id="IPR016161">
    <property type="entry name" value="Ald_DH/histidinol_DH"/>
</dbReference>
<dbReference type="EMBL" id="RZGK01000019">
    <property type="protein sequence ID" value="KAF9692103.1"/>
    <property type="molecule type" value="Genomic_DNA"/>
</dbReference>
<keyword evidence="9" id="KW-1185">Reference proteome</keyword>
<dbReference type="Gene3D" id="3.40.309.10">
    <property type="entry name" value="Aldehyde Dehydrogenase, Chain A, domain 2"/>
    <property type="match status" value="1"/>
</dbReference>
<evidence type="ECO:0000256" key="4">
    <source>
        <dbReference type="ARBA" id="ARBA00049194"/>
    </source>
</evidence>
<evidence type="ECO:0000313" key="8">
    <source>
        <dbReference type="EMBL" id="KAF9692103.1"/>
    </source>
</evidence>
<dbReference type="CDD" id="cd07078">
    <property type="entry name" value="ALDH"/>
    <property type="match status" value="1"/>
</dbReference>
<dbReference type="PANTHER" id="PTHR11699">
    <property type="entry name" value="ALDEHYDE DEHYDROGENASE-RELATED"/>
    <property type="match status" value="1"/>
</dbReference>
<dbReference type="InterPro" id="IPR015590">
    <property type="entry name" value="Aldehyde_DH_dom"/>
</dbReference>
<feature type="domain" description="Aldehyde dehydrogenase" evidence="7">
    <location>
        <begin position="17"/>
        <end position="471"/>
    </location>
</feature>
<dbReference type="FunFam" id="3.40.605.10:FF:000007">
    <property type="entry name" value="NAD/NADP-dependent betaine aldehyde dehydrogenase"/>
    <property type="match status" value="1"/>
</dbReference>
<dbReference type="FunFam" id="3.40.309.10:FF:000012">
    <property type="entry name" value="Betaine aldehyde dehydrogenase"/>
    <property type="match status" value="1"/>
</dbReference>
<evidence type="ECO:0000256" key="3">
    <source>
        <dbReference type="ARBA" id="ARBA00024226"/>
    </source>
</evidence>
<dbReference type="InterPro" id="IPR016160">
    <property type="entry name" value="Ald_DH_CS_CYS"/>
</dbReference>
<evidence type="ECO:0000256" key="6">
    <source>
        <dbReference type="RuleBase" id="RU003345"/>
    </source>
</evidence>
<dbReference type="InterPro" id="IPR029510">
    <property type="entry name" value="Ald_DH_CS_GLU"/>
</dbReference>
<sequence>MSASKHIFCEYSSEDPSKDFEVHNPATGAVIAIVRAGDATTLDKAVQVAHKAFLEWKKVPLTRRSQLMFKCAEEVEKHAEELAELLTTENGKLLSDGRMVDVNFVSQVYRYFGSLIDKLPGEFHDSGSVYRYVTREPHGVCGGILPFNWPPIHTAGKSAPCIAMGNTIIIKPGEQAPLTSMRIVDILNTVLPKGVVQYVPGVGPEVPQALTAHRLVKMVSITGSTTAGKAVVMAASALVKPTVLELGGKNALVVFPDADLHRAARDALEGAFFKKGEACTATSRLLIHNDVYDAFIEKYAAAVCKLQAGNGLKKGTHVGPCVTQAQKERVLDFIRIREEEGATIAAQGRLPDDPEEKDGFFVAPTLFTNVKHSMRIAKEEIFGPVVTACKFDSEEEAVSIINGARWGLTCAIYSGNQELALRMCRQVDVGMTFINNYFRNTLGIPFGGVKETGYGREHCIDTLKDWSTSKVIQMPSGLAPVPSWPPVNELLPWQ</sequence>
<protein>
    <recommendedName>
        <fullName evidence="3">aldehyde dehydrogenase (NAD(+))</fullName>
        <ecNumber evidence="3">1.2.1.3</ecNumber>
    </recommendedName>
</protein>
<accession>A0A8H7IZ33</accession>
<dbReference type="PROSITE" id="PS00687">
    <property type="entry name" value="ALDEHYDE_DEHYDR_GLU"/>
    <property type="match status" value="1"/>
</dbReference>
<evidence type="ECO:0000256" key="5">
    <source>
        <dbReference type="PROSITE-ProRule" id="PRU10007"/>
    </source>
</evidence>